<dbReference type="InterPro" id="IPR033932">
    <property type="entry name" value="YtcJ-like"/>
</dbReference>
<dbReference type="Gene3D" id="3.10.310.70">
    <property type="match status" value="1"/>
</dbReference>
<name>A0A0F9TNV7_9ZZZZ</name>
<organism evidence="2">
    <name type="scientific">marine sediment metagenome</name>
    <dbReference type="NCBI Taxonomy" id="412755"/>
    <lineage>
        <taxon>unclassified sequences</taxon>
        <taxon>metagenomes</taxon>
        <taxon>ecological metagenomes</taxon>
    </lineage>
</organism>
<accession>A0A0F9TNV7</accession>
<dbReference type="Pfam" id="PF07969">
    <property type="entry name" value="Amidohydro_3"/>
    <property type="match status" value="1"/>
</dbReference>
<dbReference type="InterPro" id="IPR011059">
    <property type="entry name" value="Metal-dep_hydrolase_composite"/>
</dbReference>
<protein>
    <recommendedName>
        <fullName evidence="1">Amidohydrolase 3 domain-containing protein</fullName>
    </recommendedName>
</protein>
<dbReference type="InterPro" id="IPR013108">
    <property type="entry name" value="Amidohydro_3"/>
</dbReference>
<dbReference type="Gene3D" id="2.30.40.10">
    <property type="entry name" value="Urease, subunit C, domain 1"/>
    <property type="match status" value="1"/>
</dbReference>
<comment type="caution">
    <text evidence="2">The sequence shown here is derived from an EMBL/GenBank/DDBJ whole genome shotgun (WGS) entry which is preliminary data.</text>
</comment>
<gene>
    <name evidence="2" type="ORF">LCGC14_0706660</name>
</gene>
<dbReference type="AlphaFoldDB" id="A0A0F9TNV7"/>
<evidence type="ECO:0000259" key="1">
    <source>
        <dbReference type="Pfam" id="PF07969"/>
    </source>
</evidence>
<dbReference type="CDD" id="cd01300">
    <property type="entry name" value="YtcJ_like"/>
    <property type="match status" value="1"/>
</dbReference>
<evidence type="ECO:0000313" key="2">
    <source>
        <dbReference type="EMBL" id="KKN43083.1"/>
    </source>
</evidence>
<dbReference type="SUPFAM" id="SSF51338">
    <property type="entry name" value="Composite domain of metallo-dependent hydrolases"/>
    <property type="match status" value="1"/>
</dbReference>
<dbReference type="SUPFAM" id="SSF51556">
    <property type="entry name" value="Metallo-dependent hydrolases"/>
    <property type="match status" value="1"/>
</dbReference>
<dbReference type="PANTHER" id="PTHR22642">
    <property type="entry name" value="IMIDAZOLONEPROPIONASE"/>
    <property type="match status" value="1"/>
</dbReference>
<feature type="domain" description="Amidohydrolase 3" evidence="1">
    <location>
        <begin position="56"/>
        <end position="527"/>
    </location>
</feature>
<reference evidence="2" key="1">
    <citation type="journal article" date="2015" name="Nature">
        <title>Complex archaea that bridge the gap between prokaryotes and eukaryotes.</title>
        <authorList>
            <person name="Spang A."/>
            <person name="Saw J.H."/>
            <person name="Jorgensen S.L."/>
            <person name="Zaremba-Niedzwiedzka K."/>
            <person name="Martijn J."/>
            <person name="Lind A.E."/>
            <person name="van Eijk R."/>
            <person name="Schleper C."/>
            <person name="Guy L."/>
            <person name="Ettema T.J."/>
        </authorList>
    </citation>
    <scope>NUCLEOTIDE SEQUENCE</scope>
</reference>
<sequence>MVEEVLERKLFYNGHIITMNKNSPNIEALGIENDKIFSLGKLEKVKEDLGKTYKSIDLKGNTLLPGFIDCHMHPLSFMFLQLNLDLSNIKSLQDLKQVLRNIAIEKPKGELIFGLNLREEEFDYPILPNRGDLDSVSLNHPIFVIRYDGHIGIMNSRALELVGIQSGIQNPEGGDIGKNEEGELTGVISENALDAAISKIYPLLIPNHIIMQDVARKASEFFAKKGITSLQGIIQLGRIPIYKSIQDKILQNWYAFISTDRPKNLKRLKKLPLDGGKEDSKFKVGALKLFLDGTFGAKTACMWEPFSDAPDSCGYCVVEEKEIYEKMKVAHNAGFQIAIHVIGDKGNRICVNLYKKLLREFPRKNHRHRIEHASMLTKDVITDMKNFGIIASCQPQFINSEYKWLEKRIGFDRCKYTYPYRSLIDAGVILASGSDCPVEDPDVILGLHALVTRNNLIPEEAISMFEALKSYTINAAYAAFEEKIKGSIEVGKLADFVILDKNPLEIEKDEIKEIQVLETIIRGKSIYRKRK</sequence>
<dbReference type="PANTHER" id="PTHR22642:SF2">
    <property type="entry name" value="PROTEIN LONG AFTER FAR-RED 3"/>
    <property type="match status" value="1"/>
</dbReference>
<dbReference type="InterPro" id="IPR032466">
    <property type="entry name" value="Metal_Hydrolase"/>
</dbReference>
<proteinExistence type="predicted"/>
<dbReference type="EMBL" id="LAZR01001536">
    <property type="protein sequence ID" value="KKN43083.1"/>
    <property type="molecule type" value="Genomic_DNA"/>
</dbReference>
<dbReference type="GO" id="GO:0016810">
    <property type="term" value="F:hydrolase activity, acting on carbon-nitrogen (but not peptide) bonds"/>
    <property type="evidence" value="ECO:0007669"/>
    <property type="project" value="InterPro"/>
</dbReference>
<dbReference type="Gene3D" id="3.20.20.140">
    <property type="entry name" value="Metal-dependent hydrolases"/>
    <property type="match status" value="1"/>
</dbReference>